<accession>H6KZ04</accession>
<name>H6KZ04_SAPGL</name>
<reference evidence="1 2" key="1">
    <citation type="journal article" date="2012" name="Stand. Genomic Sci.">
        <title>Complete genome sequencing and analysis of Saprospira grandis str. Lewin, a predatory marine bacterium.</title>
        <authorList>
            <person name="Saw J.H."/>
            <person name="Yuryev A."/>
            <person name="Kanbe M."/>
            <person name="Hou S."/>
            <person name="Young A.G."/>
            <person name="Aizawa S."/>
            <person name="Alam M."/>
        </authorList>
    </citation>
    <scope>NUCLEOTIDE SEQUENCE [LARGE SCALE GENOMIC DNA]</scope>
    <source>
        <strain evidence="1 2">Lewin</strain>
    </source>
</reference>
<sequence length="30" mass="3384">MGFWGLCLLYLAQSPAFFDQKPTNIAQPLI</sequence>
<dbReference type="KEGG" id="sgn:SGRA_0549"/>
<proteinExistence type="predicted"/>
<evidence type="ECO:0000313" key="1">
    <source>
        <dbReference type="EMBL" id="AFC23288.1"/>
    </source>
</evidence>
<organism evidence="1 2">
    <name type="scientific">Saprospira grandis (strain Lewin)</name>
    <dbReference type="NCBI Taxonomy" id="984262"/>
    <lineage>
        <taxon>Bacteria</taxon>
        <taxon>Pseudomonadati</taxon>
        <taxon>Bacteroidota</taxon>
        <taxon>Saprospiria</taxon>
        <taxon>Saprospirales</taxon>
        <taxon>Saprospiraceae</taxon>
        <taxon>Saprospira</taxon>
    </lineage>
</organism>
<dbReference type="HOGENOM" id="CLU_3405320_0_0_10"/>
<dbReference type="EMBL" id="CP002831">
    <property type="protein sequence ID" value="AFC23288.1"/>
    <property type="molecule type" value="Genomic_DNA"/>
</dbReference>
<keyword evidence="2" id="KW-1185">Reference proteome</keyword>
<protein>
    <submittedName>
        <fullName evidence="1">Uncharacterized protein</fullName>
    </submittedName>
</protein>
<dbReference type="AlphaFoldDB" id="H6KZ04"/>
<evidence type="ECO:0000313" key="2">
    <source>
        <dbReference type="Proteomes" id="UP000007519"/>
    </source>
</evidence>
<gene>
    <name evidence="1" type="ordered locus">SGRA_0549</name>
</gene>
<dbReference type="Proteomes" id="UP000007519">
    <property type="component" value="Chromosome"/>
</dbReference>